<keyword evidence="4" id="KW-0411">Iron-sulfur</keyword>
<dbReference type="Pfam" id="PF00355">
    <property type="entry name" value="Rieske"/>
    <property type="match status" value="1"/>
</dbReference>
<keyword evidence="3" id="KW-0408">Iron</keyword>
<dbReference type="SUPFAM" id="SSF50022">
    <property type="entry name" value="ISP domain"/>
    <property type="match status" value="1"/>
</dbReference>
<sequence>MADHTIGTVADIPQGTRKIVVLEGIKIGVFNITGKFYAVKNTCPHQGAPLCEGSITGTILPSPPGEYVWGRDNEILRCPWHGWEFDITNGKSHYNPHQCFVKTYEVSIEEEEIDTVTVDTYPVNVEHGKVIVTV</sequence>
<keyword evidence="1" id="KW-0001">2Fe-2S</keyword>
<dbReference type="PROSITE" id="PS51296">
    <property type="entry name" value="RIESKE"/>
    <property type="match status" value="1"/>
</dbReference>
<evidence type="ECO:0000256" key="3">
    <source>
        <dbReference type="ARBA" id="ARBA00023004"/>
    </source>
</evidence>
<dbReference type="PANTHER" id="PTHR21496">
    <property type="entry name" value="FERREDOXIN-RELATED"/>
    <property type="match status" value="1"/>
</dbReference>
<dbReference type="RefSeq" id="WP_166152976.1">
    <property type="nucleotide sequence ID" value="NZ_JAAOIW010000009.1"/>
</dbReference>
<evidence type="ECO:0000313" key="6">
    <source>
        <dbReference type="EMBL" id="NHN32686.1"/>
    </source>
</evidence>
<dbReference type="Gene3D" id="2.102.10.10">
    <property type="entry name" value="Rieske [2Fe-2S] iron-sulphur domain"/>
    <property type="match status" value="1"/>
</dbReference>
<evidence type="ECO:0000256" key="4">
    <source>
        <dbReference type="ARBA" id="ARBA00023014"/>
    </source>
</evidence>
<evidence type="ECO:0000259" key="5">
    <source>
        <dbReference type="PROSITE" id="PS51296"/>
    </source>
</evidence>
<dbReference type="Proteomes" id="UP001165962">
    <property type="component" value="Unassembled WGS sequence"/>
</dbReference>
<dbReference type="InterPro" id="IPR017941">
    <property type="entry name" value="Rieske_2Fe-2S"/>
</dbReference>
<gene>
    <name evidence="6" type="ORF">G9U52_22945</name>
</gene>
<dbReference type="EMBL" id="JAAOIW010000009">
    <property type="protein sequence ID" value="NHN32686.1"/>
    <property type="molecule type" value="Genomic_DNA"/>
</dbReference>
<dbReference type="InterPro" id="IPR036922">
    <property type="entry name" value="Rieske_2Fe-2S_sf"/>
</dbReference>
<protein>
    <submittedName>
        <fullName evidence="6">Rieske (2Fe-2S) protein</fullName>
    </submittedName>
</protein>
<keyword evidence="7" id="KW-1185">Reference proteome</keyword>
<proteinExistence type="predicted"/>
<accession>A0ABX0JBP4</accession>
<evidence type="ECO:0000256" key="1">
    <source>
        <dbReference type="ARBA" id="ARBA00022714"/>
    </source>
</evidence>
<dbReference type="PANTHER" id="PTHR21496:SF23">
    <property type="entry name" value="3-PHENYLPROPIONATE_CINNAMIC ACID DIOXYGENASE FERREDOXIN SUBUNIT"/>
    <property type="match status" value="1"/>
</dbReference>
<evidence type="ECO:0000256" key="2">
    <source>
        <dbReference type="ARBA" id="ARBA00022723"/>
    </source>
</evidence>
<organism evidence="6 7">
    <name type="scientific">Paenibacillus agricola</name>
    <dbReference type="NCBI Taxonomy" id="2716264"/>
    <lineage>
        <taxon>Bacteria</taxon>
        <taxon>Bacillati</taxon>
        <taxon>Bacillota</taxon>
        <taxon>Bacilli</taxon>
        <taxon>Bacillales</taxon>
        <taxon>Paenibacillaceae</taxon>
        <taxon>Paenibacillus</taxon>
    </lineage>
</organism>
<reference evidence="6" key="1">
    <citation type="submission" date="2020-03" db="EMBL/GenBank/DDBJ databases">
        <title>Draft sequencing of Paenibacilllus sp. S3N08.</title>
        <authorList>
            <person name="Kim D.-U."/>
        </authorList>
    </citation>
    <scope>NUCLEOTIDE SEQUENCE</scope>
    <source>
        <strain evidence="6">S3N08</strain>
    </source>
</reference>
<comment type="caution">
    <text evidence="6">The sequence shown here is derived from an EMBL/GenBank/DDBJ whole genome shotgun (WGS) entry which is preliminary data.</text>
</comment>
<dbReference type="CDD" id="cd03467">
    <property type="entry name" value="Rieske"/>
    <property type="match status" value="1"/>
</dbReference>
<name>A0ABX0JBP4_9BACL</name>
<evidence type="ECO:0000313" key="7">
    <source>
        <dbReference type="Proteomes" id="UP001165962"/>
    </source>
</evidence>
<keyword evidence="2" id="KW-0479">Metal-binding</keyword>
<feature type="domain" description="Rieske" evidence="5">
    <location>
        <begin position="3"/>
        <end position="115"/>
    </location>
</feature>